<dbReference type="AlphaFoldDB" id="A0A0C9SET6"/>
<dbReference type="SMART" id="SM00131">
    <property type="entry name" value="KU"/>
    <property type="match status" value="1"/>
</dbReference>
<dbReference type="CDD" id="cd22638">
    <property type="entry name" value="Kunitz_amblin-like"/>
    <property type="match status" value="1"/>
</dbReference>
<dbReference type="PRINTS" id="PR00759">
    <property type="entry name" value="BASICPTASE"/>
</dbReference>
<accession>A0A0C9SET6</accession>
<dbReference type="GO" id="GO:0004867">
    <property type="term" value="F:serine-type endopeptidase inhibitor activity"/>
    <property type="evidence" value="ECO:0007669"/>
    <property type="project" value="InterPro"/>
</dbReference>
<dbReference type="PROSITE" id="PS50279">
    <property type="entry name" value="BPTI_KUNITZ_2"/>
    <property type="match status" value="1"/>
</dbReference>
<dbReference type="InterPro" id="IPR053014">
    <property type="entry name" value="Cuticle_assoc_divergent"/>
</dbReference>
<dbReference type="SUPFAM" id="SSF57362">
    <property type="entry name" value="BPTI-like"/>
    <property type="match status" value="1"/>
</dbReference>
<dbReference type="PROSITE" id="PS00280">
    <property type="entry name" value="BPTI_KUNITZ_1"/>
    <property type="match status" value="1"/>
</dbReference>
<dbReference type="PANTHER" id="PTHR46339:SF9">
    <property type="entry name" value="BPTI_KUNITZ INHIBITOR DOMAIN-CONTAINING PROTEIN"/>
    <property type="match status" value="1"/>
</dbReference>
<dbReference type="InterPro" id="IPR036880">
    <property type="entry name" value="Kunitz_BPTI_sf"/>
</dbReference>
<dbReference type="PANTHER" id="PTHR46339">
    <property type="entry name" value="PROTEIN CBG15282-RELATED"/>
    <property type="match status" value="1"/>
</dbReference>
<dbReference type="InterPro" id="IPR020901">
    <property type="entry name" value="Prtase_inh_Kunz-CS"/>
</dbReference>
<dbReference type="EMBL" id="GBZX01000867">
    <property type="protein sequence ID" value="JAG91873.1"/>
    <property type="molecule type" value="mRNA"/>
</dbReference>
<evidence type="ECO:0000259" key="2">
    <source>
        <dbReference type="PROSITE" id="PS50279"/>
    </source>
</evidence>
<proteinExistence type="evidence at transcript level"/>
<evidence type="ECO:0000313" key="3">
    <source>
        <dbReference type="EMBL" id="JAG91873.1"/>
    </source>
</evidence>
<feature type="signal peptide" evidence="1">
    <location>
        <begin position="1"/>
        <end position="20"/>
    </location>
</feature>
<keyword evidence="1" id="KW-0732">Signal</keyword>
<dbReference type="Gene3D" id="4.10.410.10">
    <property type="entry name" value="Pancreatic trypsin inhibitor Kunitz domain"/>
    <property type="match status" value="1"/>
</dbReference>
<organism evidence="3">
    <name type="scientific">Amblyomma americanum</name>
    <name type="common">Lone star tick</name>
    <dbReference type="NCBI Taxonomy" id="6943"/>
    <lineage>
        <taxon>Eukaryota</taxon>
        <taxon>Metazoa</taxon>
        <taxon>Ecdysozoa</taxon>
        <taxon>Arthropoda</taxon>
        <taxon>Chelicerata</taxon>
        <taxon>Arachnida</taxon>
        <taxon>Acari</taxon>
        <taxon>Parasitiformes</taxon>
        <taxon>Ixodida</taxon>
        <taxon>Ixodoidea</taxon>
        <taxon>Ixodidae</taxon>
        <taxon>Amblyomminae</taxon>
        <taxon>Amblyomma</taxon>
    </lineage>
</organism>
<dbReference type="Pfam" id="PF00014">
    <property type="entry name" value="Kunitz_BPTI"/>
    <property type="match status" value="1"/>
</dbReference>
<sequence length="114" mass="13038">MKNYVVMALFAVVLLDAVSAAVQLPEETDATCNQKPRPGKRCPEEKRRRMWYFNPTTEECSSFMYNGCGGNTNKFETKQMCDDICNPSTYDYEIYLKNIEKTGNTTEAFEPPPN</sequence>
<feature type="domain" description="BPTI/Kunitz inhibitor" evidence="2">
    <location>
        <begin position="32"/>
        <end position="85"/>
    </location>
</feature>
<evidence type="ECO:0000256" key="1">
    <source>
        <dbReference type="SAM" id="SignalP"/>
    </source>
</evidence>
<name>A0A0C9SET6_AMBAM</name>
<feature type="chain" id="PRO_5002219862" description="BPTI/Kunitz inhibitor domain-containing protein" evidence="1">
    <location>
        <begin position="21"/>
        <end position="114"/>
    </location>
</feature>
<reference evidence="3" key="1">
    <citation type="journal article" date="2015" name="PLoS ONE">
        <title>An Insight into the Sialome of the Lone Star Tick, Amblyomma americanum, with a Glimpse on Its Time Dependent Gene Expression.</title>
        <authorList>
            <person name="Karim S."/>
            <person name="Ribeiro J.M."/>
        </authorList>
    </citation>
    <scope>NUCLEOTIDE SEQUENCE</scope>
    <source>
        <tissue evidence="3">Salivary gland</tissue>
    </source>
</reference>
<dbReference type="InterPro" id="IPR002223">
    <property type="entry name" value="Kunitz_BPTI"/>
</dbReference>
<protein>
    <recommendedName>
        <fullName evidence="2">BPTI/Kunitz inhibitor domain-containing protein</fullName>
    </recommendedName>
</protein>